<dbReference type="GO" id="GO:0004497">
    <property type="term" value="F:monooxygenase activity"/>
    <property type="evidence" value="ECO:0007669"/>
    <property type="project" value="UniProtKB-KW"/>
</dbReference>
<dbReference type="InterPro" id="IPR017972">
    <property type="entry name" value="Cyt_P450_CS"/>
</dbReference>
<evidence type="ECO:0000313" key="11">
    <source>
        <dbReference type="Proteomes" id="UP000054466"/>
    </source>
</evidence>
<comment type="similarity">
    <text evidence="2 8">Belongs to the cytochrome P450 family.</text>
</comment>
<keyword evidence="6 8" id="KW-0503">Monooxygenase</keyword>
<keyword evidence="9" id="KW-1133">Transmembrane helix</keyword>
<dbReference type="PRINTS" id="PR00463">
    <property type="entry name" value="EP450I"/>
</dbReference>
<keyword evidence="3 7" id="KW-0479">Metal-binding</keyword>
<evidence type="ECO:0000256" key="8">
    <source>
        <dbReference type="RuleBase" id="RU000461"/>
    </source>
</evidence>
<dbReference type="InterPro" id="IPR001128">
    <property type="entry name" value="Cyt_P450"/>
</dbReference>
<dbReference type="InterPro" id="IPR036396">
    <property type="entry name" value="Cyt_P450_sf"/>
</dbReference>
<keyword evidence="9" id="KW-0812">Transmembrane</keyword>
<dbReference type="PRINTS" id="PR00385">
    <property type="entry name" value="P450"/>
</dbReference>
<dbReference type="InterPro" id="IPR050121">
    <property type="entry name" value="Cytochrome_P450_monoxygenase"/>
</dbReference>
<protein>
    <recommendedName>
        <fullName evidence="12">Cytochrome P450</fullName>
    </recommendedName>
</protein>
<dbReference type="RefSeq" id="XP_016254666.1">
    <property type="nucleotide sequence ID" value="XM_016387738.1"/>
</dbReference>
<dbReference type="GO" id="GO:0016705">
    <property type="term" value="F:oxidoreductase activity, acting on paired donors, with incorporation or reduction of molecular oxygen"/>
    <property type="evidence" value="ECO:0007669"/>
    <property type="project" value="InterPro"/>
</dbReference>
<dbReference type="AlphaFoldDB" id="A0A0D2CX75"/>
<accession>A0A0D2CX75</accession>
<sequence>MAPSDGGAKFELLENSGHLGLPLFFVLPVAIYFLAWVVYTQLFHPLSRIPGPFWGSVSRLWQVYHISSGRIEYVQRELHKRYGPVVRIAPDEVLCSDPEAIKTVYPSQSPPVKTNFYPPWGYPGISKYADLFSETNEQLHSQRRRIVNNVFSLSTVLSLEEYINKCSELFIRRMGEYADNQSVMDIGEWVQWYAFDVIGELFFGRMFGFMEGACDHGNYIEALDSFLPFITTMTMTPKPYQGLFKLWAMFSPSSRKAMQTMPKIAEVAKTCVADRIQLEKEQGSVRSDLLQKFLTILQTKGGQVDFGMGEVELLSLTALFAGSDTTAIAMRACFYYLLKNPAAYAELQKELDEAAETGQISKPVKFSEASRLPLLCATIKEALRMHPAVGLQLPRVSPAGGLVVAGRFIPAGYRVGMNAAVLGYDEATYGSDASEFRPNRWLESEKGDQIQASKMDRNSLVFGAGTRTCIGKNISLAEIHKLVPLVLLNFHLEPVDPHKTWQTQNFWFNKQIGIRVRVTRRS</sequence>
<dbReference type="HOGENOM" id="CLU_001570_14_0_1"/>
<evidence type="ECO:0000256" key="6">
    <source>
        <dbReference type="ARBA" id="ARBA00023033"/>
    </source>
</evidence>
<dbReference type="GO" id="GO:0005506">
    <property type="term" value="F:iron ion binding"/>
    <property type="evidence" value="ECO:0007669"/>
    <property type="project" value="InterPro"/>
</dbReference>
<dbReference type="PROSITE" id="PS00086">
    <property type="entry name" value="CYTOCHROME_P450"/>
    <property type="match status" value="1"/>
</dbReference>
<dbReference type="GO" id="GO:0020037">
    <property type="term" value="F:heme binding"/>
    <property type="evidence" value="ECO:0007669"/>
    <property type="project" value="InterPro"/>
</dbReference>
<evidence type="ECO:0000256" key="9">
    <source>
        <dbReference type="SAM" id="Phobius"/>
    </source>
</evidence>
<dbReference type="GeneID" id="27340422"/>
<evidence type="ECO:0000256" key="7">
    <source>
        <dbReference type="PIRSR" id="PIRSR602401-1"/>
    </source>
</evidence>
<dbReference type="STRING" id="569365.A0A0D2CX75"/>
<dbReference type="Proteomes" id="UP000054466">
    <property type="component" value="Unassembled WGS sequence"/>
</dbReference>
<dbReference type="PANTHER" id="PTHR24305">
    <property type="entry name" value="CYTOCHROME P450"/>
    <property type="match status" value="1"/>
</dbReference>
<keyword evidence="4 8" id="KW-0560">Oxidoreductase</keyword>
<name>A0A0D2CX75_9EURO</name>
<feature type="transmembrane region" description="Helical" evidence="9">
    <location>
        <begin position="20"/>
        <end position="39"/>
    </location>
</feature>
<keyword evidence="5 7" id="KW-0408">Iron</keyword>
<feature type="binding site" description="axial binding residue" evidence="7">
    <location>
        <position position="469"/>
    </location>
    <ligand>
        <name>heme</name>
        <dbReference type="ChEBI" id="CHEBI:30413"/>
    </ligand>
    <ligandPart>
        <name>Fe</name>
        <dbReference type="ChEBI" id="CHEBI:18248"/>
    </ligandPart>
</feature>
<comment type="cofactor">
    <cofactor evidence="1 7">
        <name>heme</name>
        <dbReference type="ChEBI" id="CHEBI:30413"/>
    </cofactor>
</comment>
<dbReference type="Pfam" id="PF00067">
    <property type="entry name" value="p450"/>
    <property type="match status" value="1"/>
</dbReference>
<dbReference type="FunFam" id="1.10.630.10:FF:000050">
    <property type="entry name" value="Cytochrome P450 monooxygenase"/>
    <property type="match status" value="1"/>
</dbReference>
<evidence type="ECO:0000256" key="2">
    <source>
        <dbReference type="ARBA" id="ARBA00010617"/>
    </source>
</evidence>
<evidence type="ECO:0008006" key="12">
    <source>
        <dbReference type="Google" id="ProtNLM"/>
    </source>
</evidence>
<dbReference type="InterPro" id="IPR002401">
    <property type="entry name" value="Cyt_P450_E_grp-I"/>
</dbReference>
<dbReference type="SUPFAM" id="SSF48264">
    <property type="entry name" value="Cytochrome P450"/>
    <property type="match status" value="1"/>
</dbReference>
<dbReference type="Gene3D" id="1.10.630.10">
    <property type="entry name" value="Cytochrome P450"/>
    <property type="match status" value="1"/>
</dbReference>
<keyword evidence="11" id="KW-1185">Reference proteome</keyword>
<gene>
    <name evidence="10" type="ORF">PV07_01228</name>
</gene>
<keyword evidence="7 8" id="KW-0349">Heme</keyword>
<dbReference type="CDD" id="cd11060">
    <property type="entry name" value="CYP57A1-like"/>
    <property type="match status" value="1"/>
</dbReference>
<evidence type="ECO:0000313" key="10">
    <source>
        <dbReference type="EMBL" id="KIW34450.1"/>
    </source>
</evidence>
<evidence type="ECO:0000256" key="4">
    <source>
        <dbReference type="ARBA" id="ARBA00023002"/>
    </source>
</evidence>
<dbReference type="VEuPathDB" id="FungiDB:PV07_01228"/>
<reference evidence="10 11" key="1">
    <citation type="submission" date="2015-01" db="EMBL/GenBank/DDBJ databases">
        <title>The Genome Sequence of Cladophialophora immunda CBS83496.</title>
        <authorList>
            <consortium name="The Broad Institute Genomics Platform"/>
            <person name="Cuomo C."/>
            <person name="de Hoog S."/>
            <person name="Gorbushina A."/>
            <person name="Stielow B."/>
            <person name="Teixiera M."/>
            <person name="Abouelleil A."/>
            <person name="Chapman S.B."/>
            <person name="Priest M."/>
            <person name="Young S.K."/>
            <person name="Wortman J."/>
            <person name="Nusbaum C."/>
            <person name="Birren B."/>
        </authorList>
    </citation>
    <scope>NUCLEOTIDE SEQUENCE [LARGE SCALE GENOMIC DNA]</scope>
    <source>
        <strain evidence="10 11">CBS 83496</strain>
    </source>
</reference>
<dbReference type="EMBL" id="KN847040">
    <property type="protein sequence ID" value="KIW34450.1"/>
    <property type="molecule type" value="Genomic_DNA"/>
</dbReference>
<dbReference type="PANTHER" id="PTHR24305:SF229">
    <property type="entry name" value="P450, PUTATIVE (EUROFUNG)-RELATED"/>
    <property type="match status" value="1"/>
</dbReference>
<evidence type="ECO:0000256" key="3">
    <source>
        <dbReference type="ARBA" id="ARBA00022723"/>
    </source>
</evidence>
<evidence type="ECO:0000256" key="1">
    <source>
        <dbReference type="ARBA" id="ARBA00001971"/>
    </source>
</evidence>
<organism evidence="10 11">
    <name type="scientific">Cladophialophora immunda</name>
    <dbReference type="NCBI Taxonomy" id="569365"/>
    <lineage>
        <taxon>Eukaryota</taxon>
        <taxon>Fungi</taxon>
        <taxon>Dikarya</taxon>
        <taxon>Ascomycota</taxon>
        <taxon>Pezizomycotina</taxon>
        <taxon>Eurotiomycetes</taxon>
        <taxon>Chaetothyriomycetidae</taxon>
        <taxon>Chaetothyriales</taxon>
        <taxon>Herpotrichiellaceae</taxon>
        <taxon>Cladophialophora</taxon>
    </lineage>
</organism>
<proteinExistence type="inferred from homology"/>
<keyword evidence="9" id="KW-0472">Membrane</keyword>
<evidence type="ECO:0000256" key="5">
    <source>
        <dbReference type="ARBA" id="ARBA00023004"/>
    </source>
</evidence>
<dbReference type="OrthoDB" id="3934656at2759"/>